<protein>
    <submittedName>
        <fullName evidence="3">Uncharacterized protein</fullName>
    </submittedName>
</protein>
<proteinExistence type="predicted"/>
<keyword evidence="1" id="KW-0812">Transmembrane</keyword>
<keyword evidence="1" id="KW-0472">Membrane</keyword>
<evidence type="ECO:0000256" key="1">
    <source>
        <dbReference type="SAM" id="Phobius"/>
    </source>
</evidence>
<evidence type="ECO:0000313" key="3">
    <source>
        <dbReference type="EMBL" id="CAI6090697.1"/>
    </source>
</evidence>
<reference evidence="3" key="1">
    <citation type="submission" date="2023-01" db="EMBL/GenBank/DDBJ databases">
        <authorList>
            <person name="Piombo E."/>
        </authorList>
    </citation>
    <scope>NUCLEOTIDE SEQUENCE</scope>
</reference>
<dbReference type="Proteomes" id="UP001160390">
    <property type="component" value="Unassembled WGS sequence"/>
</dbReference>
<evidence type="ECO:0000313" key="5">
    <source>
        <dbReference type="EMBL" id="CAI6099469.1"/>
    </source>
</evidence>
<evidence type="ECO:0000313" key="4">
    <source>
        <dbReference type="EMBL" id="CAI6090985.1"/>
    </source>
</evidence>
<keyword evidence="6" id="KW-1185">Reference proteome</keyword>
<evidence type="ECO:0000313" key="6">
    <source>
        <dbReference type="Proteomes" id="UP001160390"/>
    </source>
</evidence>
<name>A0AA35M541_9HYPO</name>
<keyword evidence="1" id="KW-1133">Transmembrane helix</keyword>
<accession>A0AA35M541</accession>
<dbReference type="EMBL" id="CABFNP030000507">
    <property type="protein sequence ID" value="CAI6029077.1"/>
    <property type="molecule type" value="Genomic_DNA"/>
</dbReference>
<organism evidence="3 6">
    <name type="scientific">Clonostachys chloroleuca</name>
    <dbReference type="NCBI Taxonomy" id="1926264"/>
    <lineage>
        <taxon>Eukaryota</taxon>
        <taxon>Fungi</taxon>
        <taxon>Dikarya</taxon>
        <taxon>Ascomycota</taxon>
        <taxon>Pezizomycotina</taxon>
        <taxon>Sordariomycetes</taxon>
        <taxon>Hypocreomycetidae</taxon>
        <taxon>Hypocreales</taxon>
        <taxon>Bionectriaceae</taxon>
        <taxon>Clonostachys</taxon>
    </lineage>
</organism>
<dbReference type="EMBL" id="CABFNP030001044">
    <property type="protein sequence ID" value="CAI6090985.1"/>
    <property type="molecule type" value="Genomic_DNA"/>
</dbReference>
<evidence type="ECO:0000313" key="2">
    <source>
        <dbReference type="EMBL" id="CAI6029077.1"/>
    </source>
</evidence>
<sequence>MPEVLVVNVILATAVIGRLVGLIIDCALINMVTLGLGTSNVLHTAATSHGRDNNAKNQHMQSDIMNGTACPCPDGVITTEKGAEAH</sequence>
<dbReference type="EMBL" id="CABFNP030001032">
    <property type="protein sequence ID" value="CAI6090697.1"/>
    <property type="molecule type" value="Genomic_DNA"/>
</dbReference>
<dbReference type="EMBL" id="CABFNP030001319">
    <property type="protein sequence ID" value="CAI6099469.1"/>
    <property type="molecule type" value="Genomic_DNA"/>
</dbReference>
<comment type="caution">
    <text evidence="3">The sequence shown here is derived from an EMBL/GenBank/DDBJ whole genome shotgun (WGS) entry which is preliminary data.</text>
</comment>
<feature type="transmembrane region" description="Helical" evidence="1">
    <location>
        <begin position="6"/>
        <end position="29"/>
    </location>
</feature>
<gene>
    <name evidence="5" type="ORF">CCHLO57077_00018861</name>
    <name evidence="3" type="ORF">CCHLO57077_00019089</name>
    <name evidence="2" type="ORF">CCHLO57077_00019136</name>
    <name evidence="4" type="ORF">CCHLO57077_00019190</name>
</gene>
<dbReference type="AlphaFoldDB" id="A0AA35M541"/>